<accession>A0A915IL76</accession>
<protein>
    <submittedName>
        <fullName evidence="2">Uncharacterized protein</fullName>
    </submittedName>
</protein>
<evidence type="ECO:0000313" key="2">
    <source>
        <dbReference type="WBParaSite" id="nRc.2.0.1.t14629-RA"/>
    </source>
</evidence>
<name>A0A915IL76_ROMCU</name>
<organism evidence="1 2">
    <name type="scientific">Romanomermis culicivorax</name>
    <name type="common">Nematode worm</name>
    <dbReference type="NCBI Taxonomy" id="13658"/>
    <lineage>
        <taxon>Eukaryota</taxon>
        <taxon>Metazoa</taxon>
        <taxon>Ecdysozoa</taxon>
        <taxon>Nematoda</taxon>
        <taxon>Enoplea</taxon>
        <taxon>Dorylaimia</taxon>
        <taxon>Mermithida</taxon>
        <taxon>Mermithoidea</taxon>
        <taxon>Mermithidae</taxon>
        <taxon>Romanomermis</taxon>
    </lineage>
</organism>
<reference evidence="2" key="1">
    <citation type="submission" date="2022-11" db="UniProtKB">
        <authorList>
            <consortium name="WormBaseParasite"/>
        </authorList>
    </citation>
    <scope>IDENTIFICATION</scope>
</reference>
<evidence type="ECO:0000313" key="1">
    <source>
        <dbReference type="Proteomes" id="UP000887565"/>
    </source>
</evidence>
<dbReference type="Proteomes" id="UP000887565">
    <property type="component" value="Unplaced"/>
</dbReference>
<dbReference type="AlphaFoldDB" id="A0A915IL76"/>
<proteinExistence type="predicted"/>
<sequence>MHRRGLVTVGRFPQNYSYPLRPKIDFQAERFKLLTICSVPSKKATYLELQYKKLEKLLSTNVVPAT</sequence>
<dbReference type="WBParaSite" id="nRc.2.0.1.t14629-RA">
    <property type="protein sequence ID" value="nRc.2.0.1.t14629-RA"/>
    <property type="gene ID" value="nRc.2.0.1.g14629"/>
</dbReference>
<keyword evidence="1" id="KW-1185">Reference proteome</keyword>